<dbReference type="EMBL" id="JAARZS010000007">
    <property type="protein sequence ID" value="MBC2283436.1"/>
    <property type="molecule type" value="Genomic_DNA"/>
</dbReference>
<dbReference type="RefSeq" id="WP_185628124.1">
    <property type="nucleotide sequence ID" value="NZ_JAARZS010000007.1"/>
</dbReference>
<accession>A0A7X0ZV48</accession>
<dbReference type="Proteomes" id="UP000585696">
    <property type="component" value="Unassembled WGS sequence"/>
</dbReference>
<reference evidence="4 5" key="1">
    <citation type="submission" date="2020-03" db="EMBL/GenBank/DDBJ databases">
        <title>Soil Listeria distribution.</title>
        <authorList>
            <person name="Liao J."/>
            <person name="Wiedmann M."/>
        </authorList>
    </citation>
    <scope>NUCLEOTIDE SEQUENCE [LARGE SCALE GENOMIC DNA]</scope>
    <source>
        <strain evidence="3 5">FSL L7-0039</strain>
        <strain evidence="2 4">FSL L7-0051</strain>
        <strain evidence="1 6">FSL L7-0054</strain>
    </source>
</reference>
<proteinExistence type="predicted"/>
<gene>
    <name evidence="1" type="ORF">HCB69_03520</name>
    <name evidence="2" type="ORF">HCC36_00875</name>
    <name evidence="3" type="ORF">HCJ81_09065</name>
</gene>
<sequence>MMRLDWLELDNRECNRDWENTIEYSYSEWEKDQSNKTKLIRTLFLYWYVYVEDISPFLSDDLVLSRLKTVSSFGREYLSDNIDFQWLYGYVSSINPELFGKLEDYDEIEQEGRLFIKRALEKEPKNFFLQMLEKGTEPYDKYSKWKYDRRNDLERYFKTLFQGCSLYDEYFSEIGNQSL</sequence>
<comment type="caution">
    <text evidence="3">The sequence shown here is derived from an EMBL/GenBank/DDBJ whole genome shotgun (WGS) entry which is preliminary data.</text>
</comment>
<dbReference type="EMBL" id="JAARZT010000001">
    <property type="protein sequence ID" value="MBC2291769.1"/>
    <property type="molecule type" value="Genomic_DNA"/>
</dbReference>
<evidence type="ECO:0000313" key="6">
    <source>
        <dbReference type="Proteomes" id="UP000585696"/>
    </source>
</evidence>
<protein>
    <submittedName>
        <fullName evidence="3">Uncharacterized protein</fullName>
    </submittedName>
</protein>
<dbReference type="Proteomes" id="UP000565628">
    <property type="component" value="Unassembled WGS sequence"/>
</dbReference>
<dbReference type="AlphaFoldDB" id="A0A7X0ZV48"/>
<evidence type="ECO:0000313" key="2">
    <source>
        <dbReference type="EMBL" id="MBC2291769.1"/>
    </source>
</evidence>
<dbReference type="EMBL" id="JAASWV010000011">
    <property type="protein sequence ID" value="MBC2311041.1"/>
    <property type="molecule type" value="Genomic_DNA"/>
</dbReference>
<evidence type="ECO:0000313" key="4">
    <source>
        <dbReference type="Proteomes" id="UP000543005"/>
    </source>
</evidence>
<name>A0A7X0ZV48_9LIST</name>
<evidence type="ECO:0000313" key="3">
    <source>
        <dbReference type="EMBL" id="MBC2311041.1"/>
    </source>
</evidence>
<dbReference type="Proteomes" id="UP000543005">
    <property type="component" value="Unassembled WGS sequence"/>
</dbReference>
<evidence type="ECO:0000313" key="1">
    <source>
        <dbReference type="EMBL" id="MBC2283436.1"/>
    </source>
</evidence>
<organism evidence="3 5">
    <name type="scientific">Listeria booriae</name>
    <dbReference type="NCBI Taxonomy" id="1552123"/>
    <lineage>
        <taxon>Bacteria</taxon>
        <taxon>Bacillati</taxon>
        <taxon>Bacillota</taxon>
        <taxon>Bacilli</taxon>
        <taxon>Bacillales</taxon>
        <taxon>Listeriaceae</taxon>
        <taxon>Listeria</taxon>
    </lineage>
</organism>
<evidence type="ECO:0000313" key="5">
    <source>
        <dbReference type="Proteomes" id="UP000565628"/>
    </source>
</evidence>